<dbReference type="RefSeq" id="WP_282861978.1">
    <property type="nucleotide sequence ID" value="NZ_CP118848.1"/>
</dbReference>
<dbReference type="InterPro" id="IPR011089">
    <property type="entry name" value="GmrSD_C"/>
</dbReference>
<feature type="domain" description="GmrSD restriction endonucleases C-terminal" evidence="2">
    <location>
        <begin position="425"/>
        <end position="552"/>
    </location>
</feature>
<dbReference type="PANTHER" id="PTHR35149">
    <property type="entry name" value="SLL5132 PROTEIN"/>
    <property type="match status" value="1"/>
</dbReference>
<dbReference type="GO" id="GO:0004519">
    <property type="term" value="F:endonuclease activity"/>
    <property type="evidence" value="ECO:0007669"/>
    <property type="project" value="UniProtKB-KW"/>
</dbReference>
<dbReference type="AlphaFoldDB" id="A0AAX3W3W0"/>
<accession>A0AAX3W3W0</accession>
<feature type="domain" description="GmrSD restriction endonucleases N-terminal" evidence="1">
    <location>
        <begin position="13"/>
        <end position="245"/>
    </location>
</feature>
<keyword evidence="3" id="KW-0540">Nuclease</keyword>
<evidence type="ECO:0000313" key="3">
    <source>
        <dbReference type="EMBL" id="WHI59625.1"/>
    </source>
</evidence>
<dbReference type="Pfam" id="PF03235">
    <property type="entry name" value="GmrSD_N"/>
    <property type="match status" value="1"/>
</dbReference>
<reference evidence="3" key="1">
    <citation type="journal article" date="2023" name="Antibiotics">
        <title>Prevalence and Molecular Characterization of Methicillin-Resistant Staphylococci (MRS) and Mammaliicocci (MRM) in Dromedary Camels from Algeria: First Detection of SCCmec-mecC Hybrid in Methicillin-Resistant Mammaliicoccus lentus.</title>
        <authorList>
            <person name="Belhout C."/>
            <person name="Boyen F."/>
            <person name="Vereecke N."/>
            <person name="Theuns S."/>
            <person name="Taibi N."/>
            <person name="Stegger M."/>
            <person name="de la Fe-Rodriguez P.Y."/>
            <person name="Bouayad L."/>
            <person name="Elgroud R."/>
            <person name="Butaye P."/>
        </authorList>
    </citation>
    <scope>NUCLEOTIDE SEQUENCE</scope>
    <source>
        <strain evidence="3">7048</strain>
    </source>
</reference>
<sequence length="560" mass="65484">MALIDNKHSSLKELFLSNVFEVPKYQRGYSWTKNELEDFWSDLEQLYHDPHISSHFIGLIVVHSDNSDVNNQKKYIIDGQQRITTSIILLDSIRSALNSINEEFSHPDAKHYADGITSVIGHISNREKINQPGLILGEKDEEFFKNLIQSSNKKEYKKSKLTKSQKKIFEAQAFFKEQLNIFLQNIEETEYQIDALKEIEDNLLKKFKIMYIEANEEGEAFIIFETLNARGKALETSDLLKNHVFKQGANKIDAIQNKWTQMLDSLGNIDATTFIRHYWNSRNKFTRTQGLYKIIKSNISTTKHAEDLVDDLSELSSVYSAIREPDINSYFDDNLLNLKLRDLKLLKATTYYPILLALYYEKYTEKDILEVLTALETVIVRNIVVADENPNTFETIFAEIAYKITHHDFNNTEDIINKLRSITLSDESFQEKFSKLVVKQDQEKRYLLRAIDSYENKETQIIKDNNIVHIEHIMPQKPEKWDVDDELANEYKNRLGNLTLLGEEYNKNASNDTFNNKKKVYAKSKIEMNKELNKLEEWTFEDIDKRQNQLAKLAIKIWAI</sequence>
<evidence type="ECO:0000259" key="1">
    <source>
        <dbReference type="Pfam" id="PF03235"/>
    </source>
</evidence>
<organism evidence="3 4">
    <name type="scientific">Mammaliicoccus lentus</name>
    <name type="common">Staphylococcus lentus</name>
    <dbReference type="NCBI Taxonomy" id="42858"/>
    <lineage>
        <taxon>Bacteria</taxon>
        <taxon>Bacillati</taxon>
        <taxon>Bacillota</taxon>
        <taxon>Bacilli</taxon>
        <taxon>Bacillales</taxon>
        <taxon>Staphylococcaceae</taxon>
        <taxon>Mammaliicoccus</taxon>
    </lineage>
</organism>
<keyword evidence="3" id="KW-0255">Endonuclease</keyword>
<dbReference type="EMBL" id="CP118848">
    <property type="protein sequence ID" value="WHI59625.1"/>
    <property type="molecule type" value="Genomic_DNA"/>
</dbReference>
<evidence type="ECO:0000313" key="4">
    <source>
        <dbReference type="Proteomes" id="UP001223261"/>
    </source>
</evidence>
<proteinExistence type="predicted"/>
<dbReference type="Proteomes" id="UP001223261">
    <property type="component" value="Chromosome"/>
</dbReference>
<protein>
    <submittedName>
        <fullName evidence="3">DUF262 domain-containing HNH endonuclease family protein</fullName>
    </submittedName>
</protein>
<name>A0AAX3W3W0_MAMLE</name>
<evidence type="ECO:0000259" key="2">
    <source>
        <dbReference type="Pfam" id="PF07510"/>
    </source>
</evidence>
<gene>
    <name evidence="3" type="ORF">PYH69_13050</name>
</gene>
<dbReference type="PANTHER" id="PTHR35149:SF2">
    <property type="entry name" value="DUF262 DOMAIN-CONTAINING PROTEIN"/>
    <property type="match status" value="1"/>
</dbReference>
<keyword evidence="3" id="KW-0378">Hydrolase</keyword>
<dbReference type="InterPro" id="IPR004919">
    <property type="entry name" value="GmrSD_N"/>
</dbReference>
<dbReference type="Pfam" id="PF07510">
    <property type="entry name" value="GmrSD_C"/>
    <property type="match status" value="1"/>
</dbReference>